<reference evidence="7 8" key="1">
    <citation type="journal article" date="2021" name="Comput. Struct. Biotechnol. J.">
        <title>De novo genome assembly of the potent medicinal plant Rehmannia glutinosa using nanopore technology.</title>
        <authorList>
            <person name="Ma L."/>
            <person name="Dong C."/>
            <person name="Song C."/>
            <person name="Wang X."/>
            <person name="Zheng X."/>
            <person name="Niu Y."/>
            <person name="Chen S."/>
            <person name="Feng W."/>
        </authorList>
    </citation>
    <scope>NUCLEOTIDE SEQUENCE [LARGE SCALE GENOMIC DNA]</scope>
    <source>
        <strain evidence="7">DH-2019</strain>
    </source>
</reference>
<dbReference type="EMBL" id="JABTTQ020000150">
    <property type="protein sequence ID" value="KAK6141357.1"/>
    <property type="molecule type" value="Genomic_DNA"/>
</dbReference>
<keyword evidence="2" id="KW-0805">Transcription regulation</keyword>
<comment type="caution">
    <text evidence="7">The sequence shown here is derived from an EMBL/GenBank/DDBJ whole genome shotgun (WGS) entry which is preliminary data.</text>
</comment>
<evidence type="ECO:0000313" key="7">
    <source>
        <dbReference type="EMBL" id="KAK6141357.1"/>
    </source>
</evidence>
<organism evidence="7 8">
    <name type="scientific">Rehmannia glutinosa</name>
    <name type="common">Chinese foxglove</name>
    <dbReference type="NCBI Taxonomy" id="99300"/>
    <lineage>
        <taxon>Eukaryota</taxon>
        <taxon>Viridiplantae</taxon>
        <taxon>Streptophyta</taxon>
        <taxon>Embryophyta</taxon>
        <taxon>Tracheophyta</taxon>
        <taxon>Spermatophyta</taxon>
        <taxon>Magnoliopsida</taxon>
        <taxon>eudicotyledons</taxon>
        <taxon>Gunneridae</taxon>
        <taxon>Pentapetalae</taxon>
        <taxon>asterids</taxon>
        <taxon>lamiids</taxon>
        <taxon>Lamiales</taxon>
        <taxon>Orobanchaceae</taxon>
        <taxon>Rehmannieae</taxon>
        <taxon>Rehmannia</taxon>
    </lineage>
</organism>
<dbReference type="SMART" id="SM00733">
    <property type="entry name" value="Mterf"/>
    <property type="match status" value="6"/>
</dbReference>
<gene>
    <name evidence="7" type="ORF">DH2020_024907</name>
</gene>
<name>A0ABR0W527_REHGL</name>
<dbReference type="PANTHER" id="PTHR13068:SF133">
    <property type="entry name" value="MITOCHONDRIAL TRANSCRIPTION TERMINATION FACTOR FAMILY PROTEIN"/>
    <property type="match status" value="1"/>
</dbReference>
<evidence type="ECO:0000256" key="5">
    <source>
        <dbReference type="ARBA" id="ARBA00022946"/>
    </source>
</evidence>
<evidence type="ECO:0000256" key="2">
    <source>
        <dbReference type="ARBA" id="ARBA00022472"/>
    </source>
</evidence>
<dbReference type="InterPro" id="IPR003690">
    <property type="entry name" value="MTERF"/>
</dbReference>
<feature type="domain" description="Hcy-binding" evidence="6">
    <location>
        <begin position="3"/>
        <end position="85"/>
    </location>
</feature>
<keyword evidence="2" id="KW-0806">Transcription termination</keyword>
<dbReference type="Pfam" id="PF02536">
    <property type="entry name" value="mTERF"/>
    <property type="match status" value="2"/>
</dbReference>
<dbReference type="Pfam" id="PF02574">
    <property type="entry name" value="S-methyl_trans"/>
    <property type="match status" value="1"/>
</dbReference>
<protein>
    <recommendedName>
        <fullName evidence="6">Hcy-binding domain-containing protein</fullName>
    </recommendedName>
</protein>
<comment type="similarity">
    <text evidence="1">Belongs to the mTERF family.</text>
</comment>
<keyword evidence="2" id="KW-0804">Transcription</keyword>
<dbReference type="InterPro" id="IPR038538">
    <property type="entry name" value="MTERF_sf"/>
</dbReference>
<keyword evidence="3" id="KW-0489">Methyltransferase</keyword>
<dbReference type="PANTHER" id="PTHR13068">
    <property type="entry name" value="CGI-12 PROTEIN-RELATED"/>
    <property type="match status" value="1"/>
</dbReference>
<evidence type="ECO:0000256" key="3">
    <source>
        <dbReference type="ARBA" id="ARBA00022603"/>
    </source>
</evidence>
<keyword evidence="8" id="KW-1185">Reference proteome</keyword>
<dbReference type="Gene3D" id="3.20.20.330">
    <property type="entry name" value="Homocysteine-binding-like domain"/>
    <property type="match status" value="2"/>
</dbReference>
<dbReference type="InterPro" id="IPR036589">
    <property type="entry name" value="HCY_dom_sf"/>
</dbReference>
<keyword evidence="4" id="KW-0808">Transferase</keyword>
<evidence type="ECO:0000256" key="4">
    <source>
        <dbReference type="ARBA" id="ARBA00022679"/>
    </source>
</evidence>
<dbReference type="InterPro" id="IPR003726">
    <property type="entry name" value="HCY_dom"/>
</dbReference>
<evidence type="ECO:0000313" key="8">
    <source>
        <dbReference type="Proteomes" id="UP001318860"/>
    </source>
</evidence>
<evidence type="ECO:0000259" key="6">
    <source>
        <dbReference type="Pfam" id="PF02574"/>
    </source>
</evidence>
<proteinExistence type="inferred from homology"/>
<dbReference type="Gene3D" id="1.25.70.10">
    <property type="entry name" value="Transcription termination factor 3, mitochondrial"/>
    <property type="match status" value="1"/>
</dbReference>
<dbReference type="SUPFAM" id="SSF82282">
    <property type="entry name" value="Homocysteine S-methyltransferase"/>
    <property type="match status" value="1"/>
</dbReference>
<sequence length="420" mass="47402">MDLEFLKNFHRRRVKVLAESGPDLIAFETVPNKLEAQDGVNVVSGDSLPECVAVAESSNKIVAVGINCTPPRFINDLILSIKKQNTGVSDKDFVSYVNNWCEVEHLLKPDAVLHLLRKYGFANADISRLVTRWPGVLVSRPNKNLLPKLEFFRSIGVPIAVLVQRISTEPLVLRRSLKDSLIPFYNDLKRLLQSDKRVVQVFSRAPRVFGMCWSEGISSNISILRERGVPESSIVSLVLYQPVLLVIGKEKLAVYVDRAVEMGFDMSKGVFIHAIRVFVDLTESTLKHKMEVYRRCGLSVSDVISAFLRHPHCMSLSEKKIMANMDFLVNKLGCEPATIAQCPVILGLSLEKRIKPRCLVARILNEKGLLNKTTSGMSTLLKMSEEKFLKRYIIKYQEDVPELLEIYHGKLNLLEIDSII</sequence>
<evidence type="ECO:0000256" key="1">
    <source>
        <dbReference type="ARBA" id="ARBA00007692"/>
    </source>
</evidence>
<accession>A0ABR0W527</accession>
<dbReference type="Proteomes" id="UP001318860">
    <property type="component" value="Unassembled WGS sequence"/>
</dbReference>
<keyword evidence="5" id="KW-0809">Transit peptide</keyword>